<reference evidence="1" key="2">
    <citation type="submission" date="2022-09" db="EMBL/GenBank/DDBJ databases">
        <title>Rouxiella aceris sp. nov., isolated from tree sap and emended description of the genus Rhouxiella.</title>
        <authorList>
            <person name="Kim I.S."/>
        </authorList>
    </citation>
    <scope>NUCLEOTIDE SEQUENCE</scope>
    <source>
        <strain evidence="1">SAP-2</strain>
    </source>
</reference>
<accession>A0AA41BWV1</accession>
<comment type="caution">
    <text evidence="1">The sequence shown here is derived from an EMBL/GenBank/DDBJ whole genome shotgun (WGS) entry which is preliminary data.</text>
</comment>
<dbReference type="EMBL" id="JADMKS010000004">
    <property type="protein sequence ID" value="MBF6637392.1"/>
    <property type="molecule type" value="Genomic_DNA"/>
</dbReference>
<gene>
    <name evidence="1" type="ORF">ITX54_12060</name>
</gene>
<dbReference type="Proteomes" id="UP000705283">
    <property type="component" value="Unassembled WGS sequence"/>
</dbReference>
<evidence type="ECO:0000313" key="2">
    <source>
        <dbReference type="Proteomes" id="UP000705283"/>
    </source>
</evidence>
<sequence>MNEISNYSTKGNQALDIHMESLSRDCKIEIKNFDGEDFISSPQDKVIKESDCFKERLAAGAKEQNNKAESFSVIGEVGNMTLSLLDFSLNVSAIVTTGGTHIIPPVVKFLALSKDATNATLAI</sequence>
<dbReference type="AlphaFoldDB" id="A0AA41BWV1"/>
<organism evidence="1 2">
    <name type="scientific">Rouxiella silvae</name>
    <dbReference type="NCBI Taxonomy" id="1646373"/>
    <lineage>
        <taxon>Bacteria</taxon>
        <taxon>Pseudomonadati</taxon>
        <taxon>Pseudomonadota</taxon>
        <taxon>Gammaproteobacteria</taxon>
        <taxon>Enterobacterales</taxon>
        <taxon>Yersiniaceae</taxon>
        <taxon>Rouxiella</taxon>
    </lineage>
</organism>
<protein>
    <submittedName>
        <fullName evidence="1">Uncharacterized protein</fullName>
    </submittedName>
</protein>
<dbReference type="RefSeq" id="WP_194978082.1">
    <property type="nucleotide sequence ID" value="NZ_JADMKS010000004.1"/>
</dbReference>
<reference evidence="1" key="1">
    <citation type="submission" date="2020-11" db="EMBL/GenBank/DDBJ databases">
        <authorList>
            <person name="Lee S.D."/>
        </authorList>
    </citation>
    <scope>NUCLEOTIDE SEQUENCE</scope>
    <source>
        <strain evidence="1">SAP-2</strain>
    </source>
</reference>
<evidence type="ECO:0000313" key="1">
    <source>
        <dbReference type="EMBL" id="MBF6637392.1"/>
    </source>
</evidence>
<name>A0AA41BWV1_9GAMM</name>
<proteinExistence type="predicted"/>